<name>A0A7S8MX03_9MICO</name>
<dbReference type="GO" id="GO:0010181">
    <property type="term" value="F:FMN binding"/>
    <property type="evidence" value="ECO:0007669"/>
    <property type="project" value="InterPro"/>
</dbReference>
<dbReference type="PANTHER" id="PTHR37297:SF1">
    <property type="entry name" value="PROTEIN NRDI"/>
    <property type="match status" value="1"/>
</dbReference>
<keyword evidence="2" id="KW-1185">Reference proteome</keyword>
<organism evidence="1 2">
    <name type="scientific">Microbacterium schleiferi</name>
    <dbReference type="NCBI Taxonomy" id="69362"/>
    <lineage>
        <taxon>Bacteria</taxon>
        <taxon>Bacillati</taxon>
        <taxon>Actinomycetota</taxon>
        <taxon>Actinomycetes</taxon>
        <taxon>Micrococcales</taxon>
        <taxon>Microbacteriaceae</taxon>
        <taxon>Microbacterium</taxon>
    </lineage>
</organism>
<dbReference type="Gene3D" id="3.40.50.360">
    <property type="match status" value="1"/>
</dbReference>
<dbReference type="AlphaFoldDB" id="A0A7S8MX03"/>
<proteinExistence type="predicted"/>
<evidence type="ECO:0000313" key="1">
    <source>
        <dbReference type="EMBL" id="QPE04749.1"/>
    </source>
</evidence>
<dbReference type="PANTHER" id="PTHR37297">
    <property type="entry name" value="PROTEIN NRDI"/>
    <property type="match status" value="1"/>
</dbReference>
<dbReference type="Proteomes" id="UP000594480">
    <property type="component" value="Chromosome"/>
</dbReference>
<dbReference type="KEGG" id="msf:IT882_00885"/>
<dbReference type="EMBL" id="CP064760">
    <property type="protein sequence ID" value="QPE04749.1"/>
    <property type="molecule type" value="Genomic_DNA"/>
</dbReference>
<dbReference type="Pfam" id="PF07972">
    <property type="entry name" value="Flavodoxin_NdrI"/>
    <property type="match status" value="1"/>
</dbReference>
<reference evidence="1 2" key="1">
    <citation type="submission" date="2020-11" db="EMBL/GenBank/DDBJ databases">
        <title>Amino acid is mineralized and recycled by bacteria in oceanic microbiome.</title>
        <authorList>
            <person name="Zheng L.Y."/>
        </authorList>
    </citation>
    <scope>NUCLEOTIDE SEQUENCE [LARGE SCALE GENOMIC DNA]</scope>
    <source>
        <strain evidence="1 2">A32-1</strain>
    </source>
</reference>
<sequence>MEKTPVYYYSSTSNLTGRFAQHLAEATGRAVYNLADPAVRKDEASVPWVLLTPSYKAGNANEVTLPAGVRSFLRSPANRRRMLGIIGSGNRNFGVYYQAAARELAVRSGRPVLFEFELAGTPEDVIHCAQILDDLDAALAASHPGVSDPEPGLPRDGILKQ</sequence>
<evidence type="ECO:0000313" key="2">
    <source>
        <dbReference type="Proteomes" id="UP000594480"/>
    </source>
</evidence>
<dbReference type="RefSeq" id="WP_195692776.1">
    <property type="nucleotide sequence ID" value="NZ_CP064760.1"/>
</dbReference>
<gene>
    <name evidence="1" type="ORF">IT882_00885</name>
</gene>
<dbReference type="SUPFAM" id="SSF52218">
    <property type="entry name" value="Flavoproteins"/>
    <property type="match status" value="1"/>
</dbReference>
<protein>
    <submittedName>
        <fullName evidence="1">Class Ib ribonucleoside-diphosphate reductase assembly flavoprotein NrdI</fullName>
    </submittedName>
</protein>
<dbReference type="InterPro" id="IPR004465">
    <property type="entry name" value="RNR_NrdI"/>
</dbReference>
<dbReference type="InterPro" id="IPR029039">
    <property type="entry name" value="Flavoprotein-like_sf"/>
</dbReference>
<accession>A0A7S8MX03</accession>